<dbReference type="SUPFAM" id="SSF50939">
    <property type="entry name" value="Sialidases"/>
    <property type="match status" value="1"/>
</dbReference>
<sequence>MKTIKIFTLFMFFLPAITGFSQFKNVLLPLPKGATYFYSQVEPSIYINPNDPAKIVAGSVMNDYYYSKDTGNSWHAKSMYSRFGVNGDPCLLVDQKGFYYYFHLSNLKGERLKGGIVCQRSRFLKGRFKRKTHTFINGKFHDKEWAVSNPINGDIYLTWTQFDAYDSSDPRDRSNILFSKSSNYGKAWSLPVVISKYSGDCKDDDDTAEGAVPAVGPNGEIYVAWARSEKIYFNKSLDAGSTWLPAEKEIGLQKNGWTLNVPGIYRCNGLPITACDISNSAYRGTIYVNWADQRNGEDDTDIWLKKSKDGGENWSAPIKVNSDQQKAQQFFTWMTVDQVTGLVYCVFYDRRNTKGNETNVYLAVSDNGGTSFKNYKISNSSFLPNPKIFFGDYTNISVHNGIIRPIWSRLDDTKISLLTAIINQSALLGISAE</sequence>
<dbReference type="CDD" id="cd15482">
    <property type="entry name" value="Sialidase_non-viral"/>
    <property type="match status" value="1"/>
</dbReference>
<dbReference type="OrthoDB" id="9757809at2"/>
<proteinExistence type="predicted"/>
<dbReference type="RefSeq" id="WP_111062076.1">
    <property type="nucleotide sequence ID" value="NZ_JBHUCU010000002.1"/>
</dbReference>
<evidence type="ECO:0000313" key="2">
    <source>
        <dbReference type="Proteomes" id="UP000249248"/>
    </source>
</evidence>
<protein>
    <submittedName>
        <fullName evidence="1">Glycosyl hydrolase</fullName>
    </submittedName>
</protein>
<accession>A0A2W1NEQ2</accession>
<dbReference type="Proteomes" id="UP000249248">
    <property type="component" value="Unassembled WGS sequence"/>
</dbReference>
<keyword evidence="2" id="KW-1185">Reference proteome</keyword>
<evidence type="ECO:0000313" key="1">
    <source>
        <dbReference type="EMBL" id="PZE17925.1"/>
    </source>
</evidence>
<organism evidence="1 2">
    <name type="scientific">Putridiphycobacter roseus</name>
    <dbReference type="NCBI Taxonomy" id="2219161"/>
    <lineage>
        <taxon>Bacteria</taxon>
        <taxon>Pseudomonadati</taxon>
        <taxon>Bacteroidota</taxon>
        <taxon>Flavobacteriia</taxon>
        <taxon>Flavobacteriales</taxon>
        <taxon>Crocinitomicaceae</taxon>
        <taxon>Putridiphycobacter</taxon>
    </lineage>
</organism>
<name>A0A2W1NEQ2_9FLAO</name>
<dbReference type="AlphaFoldDB" id="A0A2W1NEQ2"/>
<comment type="caution">
    <text evidence="1">The sequence shown here is derived from an EMBL/GenBank/DDBJ whole genome shotgun (WGS) entry which is preliminary data.</text>
</comment>
<dbReference type="GO" id="GO:0016787">
    <property type="term" value="F:hydrolase activity"/>
    <property type="evidence" value="ECO:0007669"/>
    <property type="project" value="UniProtKB-KW"/>
</dbReference>
<keyword evidence="1" id="KW-0378">Hydrolase</keyword>
<dbReference type="Gene3D" id="2.120.10.10">
    <property type="match status" value="1"/>
</dbReference>
<gene>
    <name evidence="1" type="ORF">DNU06_04720</name>
</gene>
<reference evidence="1 2" key="1">
    <citation type="submission" date="2018-06" db="EMBL/GenBank/DDBJ databases">
        <title>The draft genome sequence of Crocinitomix sp. SM1701.</title>
        <authorList>
            <person name="Zhang X."/>
        </authorList>
    </citation>
    <scope>NUCLEOTIDE SEQUENCE [LARGE SCALE GENOMIC DNA]</scope>
    <source>
        <strain evidence="1 2">SM1701</strain>
    </source>
</reference>
<dbReference type="InterPro" id="IPR036278">
    <property type="entry name" value="Sialidase_sf"/>
</dbReference>
<dbReference type="EMBL" id="QKSB01000002">
    <property type="protein sequence ID" value="PZE17925.1"/>
    <property type="molecule type" value="Genomic_DNA"/>
</dbReference>